<reference evidence="7 8" key="1">
    <citation type="submission" date="2015-09" db="EMBL/GenBank/DDBJ databases">
        <authorList>
            <person name="Jackson K.R."/>
            <person name="Lunt B.L."/>
            <person name="Fisher J.N.B."/>
            <person name="Gardner A.V."/>
            <person name="Bailey M.E."/>
            <person name="Deus L.M."/>
            <person name="Earl A.S."/>
            <person name="Gibby P.D."/>
            <person name="Hartmann K.A."/>
            <person name="Liu J.E."/>
            <person name="Manci A.M."/>
            <person name="Nielsen D.A."/>
            <person name="Solomon M.B."/>
            <person name="Breakwell D.P."/>
            <person name="Burnett S.H."/>
            <person name="Grose J.H."/>
        </authorList>
    </citation>
    <scope>NUCLEOTIDE SEQUENCE [LARGE SCALE GENOMIC DNA]</scope>
    <source>
        <strain evidence="7 8">2789STDY5608636</strain>
    </source>
</reference>
<dbReference type="InterPro" id="IPR016035">
    <property type="entry name" value="Acyl_Trfase/lysoPLipase"/>
</dbReference>
<evidence type="ECO:0000259" key="5">
    <source>
        <dbReference type="PROSITE" id="PS51635"/>
    </source>
</evidence>
<dbReference type="AlphaFoldDB" id="A0A0J6BSC8"/>
<accession>A0A0J6BSC8</accession>
<keyword evidence="1 4" id="KW-0378">Hydrolase</keyword>
<dbReference type="PANTHER" id="PTHR14226:SF57">
    <property type="entry name" value="BLR7027 PROTEIN"/>
    <property type="match status" value="1"/>
</dbReference>
<feature type="short sequence motif" description="GXSXG" evidence="4">
    <location>
        <begin position="57"/>
        <end position="61"/>
    </location>
</feature>
<gene>
    <name evidence="6" type="ORF">BBN53_14375</name>
    <name evidence="7" type="ORF">ERS370011_03606</name>
</gene>
<protein>
    <submittedName>
        <fullName evidence="7">Patatin</fullName>
    </submittedName>
</protein>
<keyword evidence="3 4" id="KW-0443">Lipid metabolism</keyword>
<sequence length="403" mass="43892">MPTLRDDVAGPARPTGLVLTGGGARAAYQVGVLGAVMEILDPDFRPGCPNPFQIICGTSAGAVNAAAMACRADRPHLAVRRMRRLWSSLDTSMVYRADAPGLIRSGVRWLGLLSLGWMYSGVMRKRPQSLLDSQPLANLLERVLNFRRMRHNLARGHLSALAITASGYTSGEHLTFYQSDRPIEPWHRSLRRAVPSAIGVDHVMASSAIPLVFPARAVNVQGQTEWCGDGSMRQLAPISPAIHLGAERVLVVGTSFQDETHPEQRAEAPGYPSLAQVGGHALSSIFLDGLSVDLERLERTNRLLGHSLPGTEPGLRRIEVLAITPSQSLDRMALEHLDAMPAEVRTLFRVLGVSSVPGRSGGGSLMSYLLFESAYTERLIELGYADTMRRSEEVVKFFEEARA</sequence>
<reference evidence="6 9" key="2">
    <citation type="submission" date="2016-07" db="EMBL/GenBank/DDBJ databases">
        <title>Complete genome sequences of Bordetella pseudohinzii.</title>
        <authorList>
            <person name="Spilker T."/>
            <person name="Darrah R."/>
            <person name="LiPuma J.J."/>
        </authorList>
    </citation>
    <scope>NUCLEOTIDE SEQUENCE [LARGE SCALE GENOMIC DNA]</scope>
    <source>
        <strain evidence="6 9">HI4681</strain>
    </source>
</reference>
<dbReference type="GO" id="GO:0016042">
    <property type="term" value="P:lipid catabolic process"/>
    <property type="evidence" value="ECO:0007669"/>
    <property type="project" value="UniProtKB-UniRule"/>
</dbReference>
<comment type="caution">
    <text evidence="4">Lacks conserved residue(s) required for the propagation of feature annotation.</text>
</comment>
<dbReference type="InterPro" id="IPR050301">
    <property type="entry name" value="NTE"/>
</dbReference>
<feature type="active site" description="Proton acceptor" evidence="4">
    <location>
        <position position="229"/>
    </location>
</feature>
<feature type="active site" description="Nucleophile" evidence="4">
    <location>
        <position position="59"/>
    </location>
</feature>
<dbReference type="InterPro" id="IPR002641">
    <property type="entry name" value="PNPLA_dom"/>
</dbReference>
<evidence type="ECO:0000256" key="4">
    <source>
        <dbReference type="PROSITE-ProRule" id="PRU01161"/>
    </source>
</evidence>
<dbReference type="SUPFAM" id="SSF52151">
    <property type="entry name" value="FabD/lysophospholipase-like"/>
    <property type="match status" value="1"/>
</dbReference>
<dbReference type="Proteomes" id="UP000053096">
    <property type="component" value="Unassembled WGS sequence"/>
</dbReference>
<evidence type="ECO:0000256" key="3">
    <source>
        <dbReference type="ARBA" id="ARBA00023098"/>
    </source>
</evidence>
<name>A0A0J6BSC8_9BORD</name>
<keyword evidence="9" id="KW-1185">Reference proteome</keyword>
<dbReference type="Proteomes" id="UP000092950">
    <property type="component" value="Chromosome"/>
</dbReference>
<dbReference type="KEGG" id="bpdz:BBN53_14375"/>
<dbReference type="PROSITE" id="PS51635">
    <property type="entry name" value="PNPLA"/>
    <property type="match status" value="1"/>
</dbReference>
<organism evidence="7 8">
    <name type="scientific">Bordetella pseudohinzii</name>
    <dbReference type="NCBI Taxonomy" id="1331258"/>
    <lineage>
        <taxon>Bacteria</taxon>
        <taxon>Pseudomonadati</taxon>
        <taxon>Pseudomonadota</taxon>
        <taxon>Betaproteobacteria</taxon>
        <taxon>Burkholderiales</taxon>
        <taxon>Alcaligenaceae</taxon>
        <taxon>Bordetella</taxon>
    </lineage>
</organism>
<evidence type="ECO:0000313" key="8">
    <source>
        <dbReference type="Proteomes" id="UP000053096"/>
    </source>
</evidence>
<evidence type="ECO:0000256" key="2">
    <source>
        <dbReference type="ARBA" id="ARBA00022963"/>
    </source>
</evidence>
<dbReference type="Pfam" id="PF01734">
    <property type="entry name" value="Patatin"/>
    <property type="match status" value="1"/>
</dbReference>
<dbReference type="Gene3D" id="3.40.1090.10">
    <property type="entry name" value="Cytosolic phospholipase A2 catalytic domain"/>
    <property type="match status" value="1"/>
</dbReference>
<evidence type="ECO:0000256" key="1">
    <source>
        <dbReference type="ARBA" id="ARBA00022801"/>
    </source>
</evidence>
<proteinExistence type="predicted"/>
<dbReference type="GO" id="GO:0016787">
    <property type="term" value="F:hydrolase activity"/>
    <property type="evidence" value="ECO:0007669"/>
    <property type="project" value="UniProtKB-UniRule"/>
</dbReference>
<dbReference type="EMBL" id="CYTV01000013">
    <property type="protein sequence ID" value="CUJ07216.1"/>
    <property type="molecule type" value="Genomic_DNA"/>
</dbReference>
<feature type="domain" description="PNPLA" evidence="5">
    <location>
        <begin position="17"/>
        <end position="242"/>
    </location>
</feature>
<dbReference type="RefSeq" id="WP_043210787.1">
    <property type="nucleotide sequence ID" value="NZ_CAJGUP010000234.1"/>
</dbReference>
<dbReference type="EMBL" id="CP016440">
    <property type="protein sequence ID" value="ANY16960.1"/>
    <property type="molecule type" value="Genomic_DNA"/>
</dbReference>
<keyword evidence="2 4" id="KW-0442">Lipid degradation</keyword>
<dbReference type="PANTHER" id="PTHR14226">
    <property type="entry name" value="NEUROPATHY TARGET ESTERASE/SWISS CHEESE D.MELANOGASTER"/>
    <property type="match status" value="1"/>
</dbReference>
<evidence type="ECO:0000313" key="7">
    <source>
        <dbReference type="EMBL" id="CUJ07216.1"/>
    </source>
</evidence>
<evidence type="ECO:0000313" key="6">
    <source>
        <dbReference type="EMBL" id="ANY16960.1"/>
    </source>
</evidence>
<evidence type="ECO:0000313" key="9">
    <source>
        <dbReference type="Proteomes" id="UP000092950"/>
    </source>
</evidence>
<accession>A0A0M7HDA3</accession>